<accession>A0A8J2BLK9</accession>
<dbReference type="GO" id="GO:0015074">
    <property type="term" value="P:DNA integration"/>
    <property type="evidence" value="ECO:0007669"/>
    <property type="project" value="InterPro"/>
</dbReference>
<protein>
    <recommendedName>
        <fullName evidence="1">Integrase catalytic domain-containing protein</fullName>
    </recommendedName>
</protein>
<dbReference type="Gene3D" id="3.30.420.10">
    <property type="entry name" value="Ribonuclease H-like superfamily/Ribonuclease H"/>
    <property type="match status" value="1"/>
</dbReference>
<evidence type="ECO:0000313" key="3">
    <source>
        <dbReference type="Proteomes" id="UP000663859"/>
    </source>
</evidence>
<evidence type="ECO:0000313" key="2">
    <source>
        <dbReference type="EMBL" id="CAF0705213.1"/>
    </source>
</evidence>
<dbReference type="InterPro" id="IPR001584">
    <property type="entry name" value="Integrase_cat-core"/>
</dbReference>
<dbReference type="GO" id="GO:0003676">
    <property type="term" value="F:nucleic acid binding"/>
    <property type="evidence" value="ECO:0007669"/>
    <property type="project" value="InterPro"/>
</dbReference>
<feature type="domain" description="Integrase catalytic" evidence="1">
    <location>
        <begin position="52"/>
        <end position="158"/>
    </location>
</feature>
<reference evidence="2" key="1">
    <citation type="submission" date="2021-02" db="EMBL/GenBank/DDBJ databases">
        <authorList>
            <person name="Cremers G."/>
            <person name="Picone N."/>
        </authorList>
    </citation>
    <scope>NUCLEOTIDE SEQUENCE</scope>
    <source>
        <strain evidence="2">PQ17</strain>
    </source>
</reference>
<dbReference type="InterPro" id="IPR036397">
    <property type="entry name" value="RNaseH_sf"/>
</dbReference>
<keyword evidence="3" id="KW-1185">Reference proteome</keyword>
<sequence length="158" mass="17814">MIYLRTQPQLPLDDLLAVTSEFIEPSMSRSALGRLLRCRGHSRLPQSERPANPTQPFKVYLPGYFHVNLKYLPQMADETSRRYVFVAINRATRWAPLAVKRAKTQAATRSFLHALAKAAPVKIRTILTDNGKDFTDRVFGQAAKDATRSHEFGALCQA</sequence>
<organism evidence="2 3">
    <name type="scientific">Candidatus Methylacidithermus pantelleriae</name>
    <dbReference type="NCBI Taxonomy" id="2744239"/>
    <lineage>
        <taxon>Bacteria</taxon>
        <taxon>Pseudomonadati</taxon>
        <taxon>Verrucomicrobiota</taxon>
        <taxon>Methylacidiphilae</taxon>
        <taxon>Methylacidiphilales</taxon>
        <taxon>Methylacidiphilaceae</taxon>
        <taxon>Candidatus Methylacidithermus</taxon>
    </lineage>
</organism>
<dbReference type="SUPFAM" id="SSF53098">
    <property type="entry name" value="Ribonuclease H-like"/>
    <property type="match status" value="1"/>
</dbReference>
<dbReference type="PROSITE" id="PS50994">
    <property type="entry name" value="INTEGRASE"/>
    <property type="match status" value="1"/>
</dbReference>
<evidence type="ECO:0000259" key="1">
    <source>
        <dbReference type="PROSITE" id="PS50994"/>
    </source>
</evidence>
<gene>
    <name evidence="2" type="ORF">MPNT_90005</name>
</gene>
<dbReference type="InterPro" id="IPR012337">
    <property type="entry name" value="RNaseH-like_sf"/>
</dbReference>
<dbReference type="AlphaFoldDB" id="A0A8J2BLK9"/>
<name>A0A8J2BLK9_9BACT</name>
<dbReference type="EMBL" id="CAJNOB010000071">
    <property type="protein sequence ID" value="CAF0705213.1"/>
    <property type="molecule type" value="Genomic_DNA"/>
</dbReference>
<dbReference type="Proteomes" id="UP000663859">
    <property type="component" value="Unassembled WGS sequence"/>
</dbReference>
<proteinExistence type="predicted"/>
<comment type="caution">
    <text evidence="2">The sequence shown here is derived from an EMBL/GenBank/DDBJ whole genome shotgun (WGS) entry which is preliminary data.</text>
</comment>